<reference evidence="2 3" key="1">
    <citation type="submission" date="2021-07" db="EMBL/GenBank/DDBJ databases">
        <title>Novel Helicobacter sp. Isolated from a dog.</title>
        <authorList>
            <person name="Rimbara E."/>
            <person name="Suzuki M."/>
        </authorList>
    </citation>
    <scope>NUCLEOTIDE SEQUENCE [LARGE SCALE GENOMIC DNA]</scope>
    <source>
        <strain evidence="3">NHP19-003</strain>
    </source>
</reference>
<dbReference type="Proteomes" id="UP000826775">
    <property type="component" value="Chromosome"/>
</dbReference>
<accession>A0ABN6I4Y8</accession>
<evidence type="ECO:0000313" key="3">
    <source>
        <dbReference type="Proteomes" id="UP000826775"/>
    </source>
</evidence>
<proteinExistence type="predicted"/>
<gene>
    <name evidence="2" type="primary">omp14_2</name>
    <name evidence="2" type="ORF">NHP190003_09510</name>
</gene>
<protein>
    <submittedName>
        <fullName evidence="2">Outer membrane protein</fullName>
    </submittedName>
</protein>
<dbReference type="EMBL" id="AP024814">
    <property type="protein sequence ID" value="BCZ17669.1"/>
    <property type="molecule type" value="Genomic_DNA"/>
</dbReference>
<dbReference type="InterPro" id="IPR002718">
    <property type="entry name" value="OMP_Helicobacter"/>
</dbReference>
<evidence type="ECO:0000256" key="1">
    <source>
        <dbReference type="SAM" id="SignalP"/>
    </source>
</evidence>
<dbReference type="RefSeq" id="WP_221278990.1">
    <property type="nucleotide sequence ID" value="NZ_AP024814.1"/>
</dbReference>
<feature type="chain" id="PRO_5045469526" evidence="1">
    <location>
        <begin position="23"/>
        <end position="243"/>
    </location>
</feature>
<keyword evidence="1" id="KW-0732">Signal</keyword>
<name>A0ABN6I4Y8_9HELI</name>
<dbReference type="PRINTS" id="PR01776">
    <property type="entry name" value="HPOMPFAMILY"/>
</dbReference>
<organism evidence="2 3">
    <name type="scientific">Helicobacter gastrocanis</name>
    <dbReference type="NCBI Taxonomy" id="2849641"/>
    <lineage>
        <taxon>Bacteria</taxon>
        <taxon>Pseudomonadati</taxon>
        <taxon>Campylobacterota</taxon>
        <taxon>Epsilonproteobacteria</taxon>
        <taxon>Campylobacterales</taxon>
        <taxon>Helicobacteraceae</taxon>
        <taxon>Helicobacter</taxon>
    </lineage>
</organism>
<sequence>MNRKFYAFLSSALAFGATGLQAERNAWYVGASYEVGQVGQAVRNPSPDQAAINPVTGGSYQFSRLPAGSYSNLAVMQGLGISVGYKQFFGKKKWFGLRYYGFMDYGHAVFGANELVPGKGTFANLTDMFTYGVGIDTLYDVINKQDVTFGFFLGAAIAGNSWGNTTGGPLITINYPATAENTIDPAMFQFLFNLGMRTTIGKHQEFDFGIKIPTINDYYFNKKGLSFTYRRQYSLYVGYRYNF</sequence>
<feature type="signal peptide" evidence="1">
    <location>
        <begin position="1"/>
        <end position="22"/>
    </location>
</feature>
<dbReference type="Pfam" id="PF01856">
    <property type="entry name" value="HP_OMP"/>
    <property type="match status" value="1"/>
</dbReference>
<keyword evidence="3" id="KW-1185">Reference proteome</keyword>
<evidence type="ECO:0000313" key="2">
    <source>
        <dbReference type="EMBL" id="BCZ17669.1"/>
    </source>
</evidence>